<protein>
    <submittedName>
        <fullName evidence="1">SFRICE_018356</fullName>
    </submittedName>
</protein>
<reference evidence="1" key="1">
    <citation type="submission" date="2016-07" db="EMBL/GenBank/DDBJ databases">
        <authorList>
            <person name="Bretaudeau A."/>
        </authorList>
    </citation>
    <scope>NUCLEOTIDE SEQUENCE</scope>
    <source>
        <strain evidence="1">Rice</strain>
        <tissue evidence="1">Whole body</tissue>
    </source>
</reference>
<name>A0A2H1X1F6_SPOFR</name>
<sequence length="94" mass="10652">MHITKLFVYIPPHSIYHGLTENRLGLPEAQLPPFPIFIIPDSLTTPKFRQLVTPLVFRMSNGGGDCLLSGDSSARLPAYTYHKKTLIKHFIVYI</sequence>
<evidence type="ECO:0000313" key="1">
    <source>
        <dbReference type="EMBL" id="SOQ58464.1"/>
    </source>
</evidence>
<organism evidence="1">
    <name type="scientific">Spodoptera frugiperda</name>
    <name type="common">Fall armyworm</name>
    <dbReference type="NCBI Taxonomy" id="7108"/>
    <lineage>
        <taxon>Eukaryota</taxon>
        <taxon>Metazoa</taxon>
        <taxon>Ecdysozoa</taxon>
        <taxon>Arthropoda</taxon>
        <taxon>Hexapoda</taxon>
        <taxon>Insecta</taxon>
        <taxon>Pterygota</taxon>
        <taxon>Neoptera</taxon>
        <taxon>Endopterygota</taxon>
        <taxon>Lepidoptera</taxon>
        <taxon>Glossata</taxon>
        <taxon>Ditrysia</taxon>
        <taxon>Noctuoidea</taxon>
        <taxon>Noctuidae</taxon>
        <taxon>Amphipyrinae</taxon>
        <taxon>Spodoptera</taxon>
    </lineage>
</organism>
<gene>
    <name evidence="1" type="ORF">SFRICE_018356</name>
</gene>
<proteinExistence type="predicted"/>
<dbReference type="EMBL" id="ODYU01012254">
    <property type="protein sequence ID" value="SOQ58464.1"/>
    <property type="molecule type" value="Genomic_DNA"/>
</dbReference>
<accession>A0A2H1X1F6</accession>
<dbReference type="AlphaFoldDB" id="A0A2H1X1F6"/>